<dbReference type="InterPro" id="IPR005758">
    <property type="entry name" value="UDP-N-AcMur_Ala_ligase_MurC"/>
</dbReference>
<evidence type="ECO:0000256" key="13">
    <source>
        <dbReference type="ARBA" id="ARBA00022984"/>
    </source>
</evidence>
<comment type="caution">
    <text evidence="23">The sequence shown here is derived from an EMBL/GenBank/DDBJ whole genome shotgun (WGS) entry which is preliminary data.</text>
</comment>
<dbReference type="Pfam" id="PF08245">
    <property type="entry name" value="Mur_ligase_M"/>
    <property type="match status" value="1"/>
</dbReference>
<keyword evidence="6" id="KW-0963">Cytoplasm</keyword>
<evidence type="ECO:0000256" key="17">
    <source>
        <dbReference type="ARBA" id="ARBA00023316"/>
    </source>
</evidence>
<dbReference type="GO" id="GO:0051301">
    <property type="term" value="P:cell division"/>
    <property type="evidence" value="ECO:0007669"/>
    <property type="project" value="UniProtKB-KW"/>
</dbReference>
<dbReference type="InterPro" id="IPR034746">
    <property type="entry name" value="POTRA"/>
</dbReference>
<keyword evidence="11 19" id="KW-0067">ATP-binding</keyword>
<evidence type="ECO:0000256" key="16">
    <source>
        <dbReference type="ARBA" id="ARBA00023306"/>
    </source>
</evidence>
<dbReference type="InterPro" id="IPR026579">
    <property type="entry name" value="FtsQ"/>
</dbReference>
<dbReference type="SUPFAM" id="SSF53623">
    <property type="entry name" value="MurD-like peptide ligases, catalytic domain"/>
    <property type="match status" value="1"/>
</dbReference>
<name>A0AA36DST9_CYLNA</name>
<keyword evidence="24" id="KW-1185">Reference proteome</keyword>
<dbReference type="Pfam" id="PF08478">
    <property type="entry name" value="POTRA_1"/>
    <property type="match status" value="1"/>
</dbReference>
<dbReference type="Gene3D" id="3.40.50.720">
    <property type="entry name" value="NAD(P)-binding Rossmann-like Domain"/>
    <property type="match status" value="1"/>
</dbReference>
<evidence type="ECO:0000256" key="8">
    <source>
        <dbReference type="ARBA" id="ARBA00022618"/>
    </source>
</evidence>
<dbReference type="NCBIfam" id="TIGR01082">
    <property type="entry name" value="murC"/>
    <property type="match status" value="1"/>
</dbReference>
<evidence type="ECO:0000256" key="2">
    <source>
        <dbReference type="ARBA" id="ARBA00004496"/>
    </source>
</evidence>
<dbReference type="InterPro" id="IPR005905">
    <property type="entry name" value="D_ala_D_ala"/>
</dbReference>
<dbReference type="GO" id="GO:0008360">
    <property type="term" value="P:regulation of cell shape"/>
    <property type="evidence" value="ECO:0007669"/>
    <property type="project" value="UniProtKB-KW"/>
</dbReference>
<evidence type="ECO:0000313" key="24">
    <source>
        <dbReference type="Proteomes" id="UP001176961"/>
    </source>
</evidence>
<dbReference type="InterPro" id="IPR000291">
    <property type="entry name" value="D-Ala_lig_Van_CS"/>
</dbReference>
<dbReference type="SMART" id="SM00842">
    <property type="entry name" value="FtsA"/>
    <property type="match status" value="1"/>
</dbReference>
<evidence type="ECO:0000259" key="22">
    <source>
        <dbReference type="PROSITE" id="PS51779"/>
    </source>
</evidence>
<dbReference type="Pfam" id="PF02875">
    <property type="entry name" value="Mur_ligase_C"/>
    <property type="match status" value="1"/>
</dbReference>
<keyword evidence="12" id="KW-0133">Cell shape</keyword>
<dbReference type="PROSITE" id="PS51779">
    <property type="entry name" value="POTRA"/>
    <property type="match status" value="1"/>
</dbReference>
<dbReference type="InterPro" id="IPR020823">
    <property type="entry name" value="Cell_div_FtsA"/>
</dbReference>
<evidence type="ECO:0000256" key="15">
    <source>
        <dbReference type="ARBA" id="ARBA00023136"/>
    </source>
</evidence>
<feature type="domain" description="ATP-grasp" evidence="21">
    <location>
        <begin position="582"/>
        <end position="771"/>
    </location>
</feature>
<dbReference type="PROSITE" id="PS00843">
    <property type="entry name" value="DALA_DALA_LIGASE_1"/>
    <property type="match status" value="1"/>
</dbReference>
<proteinExistence type="inferred from homology"/>
<evidence type="ECO:0000256" key="14">
    <source>
        <dbReference type="ARBA" id="ARBA00022989"/>
    </source>
</evidence>
<dbReference type="InterPro" id="IPR043129">
    <property type="entry name" value="ATPase_NBD"/>
</dbReference>
<keyword evidence="15" id="KW-0472">Membrane</keyword>
<evidence type="ECO:0000313" key="23">
    <source>
        <dbReference type="EMBL" id="CAJ0592352.1"/>
    </source>
</evidence>
<evidence type="ECO:0000256" key="7">
    <source>
        <dbReference type="ARBA" id="ARBA00022598"/>
    </source>
</evidence>
<keyword evidence="9" id="KW-0812">Transmembrane</keyword>
<keyword evidence="8" id="KW-0132">Cell division</keyword>
<comment type="pathway">
    <text evidence="3">Cell wall biogenesis; peptidoglycan biosynthesis.</text>
</comment>
<dbReference type="GO" id="GO:0008763">
    <property type="term" value="F:UDP-N-acetylmuramate-L-alanine ligase activity"/>
    <property type="evidence" value="ECO:0007669"/>
    <property type="project" value="UniProtKB-EC"/>
</dbReference>
<evidence type="ECO:0000256" key="12">
    <source>
        <dbReference type="ARBA" id="ARBA00022960"/>
    </source>
</evidence>
<dbReference type="Gene3D" id="3.40.50.20">
    <property type="match status" value="1"/>
</dbReference>
<evidence type="ECO:0000256" key="9">
    <source>
        <dbReference type="ARBA" id="ARBA00022692"/>
    </source>
</evidence>
<evidence type="ECO:0000256" key="6">
    <source>
        <dbReference type="ARBA" id="ARBA00022490"/>
    </source>
</evidence>
<dbReference type="Gene3D" id="3.30.1490.20">
    <property type="entry name" value="ATP-grasp fold, A domain"/>
    <property type="match status" value="1"/>
</dbReference>
<dbReference type="PANTHER" id="PTHR43445:SF3">
    <property type="entry name" value="UDP-N-ACETYLMURAMATE--L-ALANINE LIGASE"/>
    <property type="match status" value="1"/>
</dbReference>
<dbReference type="InterPro" id="IPR013221">
    <property type="entry name" value="Mur_ligase_cen"/>
</dbReference>
<dbReference type="HAMAP" id="MF_02033">
    <property type="entry name" value="FtsA"/>
    <property type="match status" value="1"/>
</dbReference>
<dbReference type="InterPro" id="IPR050061">
    <property type="entry name" value="MurCDEF_pg_biosynth"/>
</dbReference>
<evidence type="ECO:0000256" key="4">
    <source>
        <dbReference type="ARBA" id="ARBA00012211"/>
    </source>
</evidence>
<dbReference type="HAMAP" id="MF_00047">
    <property type="entry name" value="Dala_Dala_lig"/>
    <property type="match status" value="1"/>
</dbReference>
<dbReference type="InterPro" id="IPR004101">
    <property type="entry name" value="Mur_ligase_C"/>
</dbReference>
<evidence type="ECO:0000256" key="1">
    <source>
        <dbReference type="ARBA" id="ARBA00004370"/>
    </source>
</evidence>
<dbReference type="Gene3D" id="3.40.1190.10">
    <property type="entry name" value="Mur-like, catalytic domain"/>
    <property type="match status" value="1"/>
</dbReference>
<dbReference type="SUPFAM" id="SSF53067">
    <property type="entry name" value="Actin-like ATPase domain"/>
    <property type="match status" value="2"/>
</dbReference>
<dbReference type="SUPFAM" id="SSF53244">
    <property type="entry name" value="MurD-like peptide ligases, peptide-binding domain"/>
    <property type="match status" value="1"/>
</dbReference>
<dbReference type="InterPro" id="IPR003494">
    <property type="entry name" value="SHS2_FtsA"/>
</dbReference>
<dbReference type="GO" id="GO:0046872">
    <property type="term" value="F:metal ion binding"/>
    <property type="evidence" value="ECO:0007669"/>
    <property type="project" value="InterPro"/>
</dbReference>
<dbReference type="PROSITE" id="PS50975">
    <property type="entry name" value="ATP_GRASP"/>
    <property type="match status" value="1"/>
</dbReference>
<dbReference type="NCBIfam" id="TIGR01205">
    <property type="entry name" value="D_ala_D_alaTIGR"/>
    <property type="match status" value="1"/>
</dbReference>
<dbReference type="FunFam" id="3.30.420.40:FF:000035">
    <property type="entry name" value="Cell division protein FtsA"/>
    <property type="match status" value="1"/>
</dbReference>
<dbReference type="PANTHER" id="PTHR43445">
    <property type="entry name" value="UDP-N-ACETYLMURAMATE--L-ALANINE LIGASE-RELATED"/>
    <property type="match status" value="1"/>
</dbReference>
<evidence type="ECO:0000256" key="19">
    <source>
        <dbReference type="PROSITE-ProRule" id="PRU00409"/>
    </source>
</evidence>
<dbReference type="InterPro" id="IPR036615">
    <property type="entry name" value="Mur_ligase_C_dom_sf"/>
</dbReference>
<dbReference type="FunFam" id="3.30.1490.110:FF:000002">
    <property type="entry name" value="Cell division protein FtsA"/>
    <property type="match status" value="1"/>
</dbReference>
<evidence type="ECO:0000256" key="11">
    <source>
        <dbReference type="ARBA" id="ARBA00022840"/>
    </source>
</evidence>
<dbReference type="InterPro" id="IPR011095">
    <property type="entry name" value="Dala_Dala_lig_C"/>
</dbReference>
<evidence type="ECO:0000256" key="18">
    <source>
        <dbReference type="ARBA" id="ARBA00047833"/>
    </source>
</evidence>
<keyword evidence="5" id="KW-1003">Cell membrane</keyword>
<dbReference type="GO" id="GO:0008716">
    <property type="term" value="F:D-alanine-D-alanine ligase activity"/>
    <property type="evidence" value="ECO:0007669"/>
    <property type="project" value="InterPro"/>
</dbReference>
<evidence type="ECO:0000256" key="5">
    <source>
        <dbReference type="ARBA" id="ARBA00022475"/>
    </source>
</evidence>
<dbReference type="SUPFAM" id="SSF52440">
    <property type="entry name" value="PreATP-grasp domain"/>
    <property type="match status" value="1"/>
</dbReference>
<dbReference type="InterPro" id="IPR013815">
    <property type="entry name" value="ATP_grasp_subdomain_1"/>
</dbReference>
<dbReference type="Pfam" id="PF14450">
    <property type="entry name" value="FtsA"/>
    <property type="match status" value="1"/>
</dbReference>
<comment type="subcellular location">
    <subcellularLocation>
        <location evidence="2">Cytoplasm</location>
    </subcellularLocation>
    <subcellularLocation>
        <location evidence="1">Membrane</location>
    </subcellularLocation>
</comment>
<dbReference type="InterPro" id="IPR013685">
    <property type="entry name" value="POTRA_FtsQ_type"/>
</dbReference>
<dbReference type="GO" id="GO:0016020">
    <property type="term" value="C:membrane"/>
    <property type="evidence" value="ECO:0007669"/>
    <property type="project" value="UniProtKB-SubCell"/>
</dbReference>
<evidence type="ECO:0000256" key="20">
    <source>
        <dbReference type="SAM" id="MobiDB-lite"/>
    </source>
</evidence>
<dbReference type="InterPro" id="IPR000713">
    <property type="entry name" value="Mur_ligase_N"/>
</dbReference>
<dbReference type="HAMAP" id="MF_00911">
    <property type="entry name" value="FtsQ_subfam"/>
    <property type="match status" value="1"/>
</dbReference>
<dbReference type="NCBIfam" id="NF002378">
    <property type="entry name" value="PRK01372.1"/>
    <property type="match status" value="1"/>
</dbReference>
<dbReference type="EMBL" id="CATQJL010000091">
    <property type="protein sequence ID" value="CAJ0592352.1"/>
    <property type="molecule type" value="Genomic_DNA"/>
</dbReference>
<keyword evidence="10 19" id="KW-0547">Nucleotide-binding</keyword>
<dbReference type="GO" id="GO:0005737">
    <property type="term" value="C:cytoplasm"/>
    <property type="evidence" value="ECO:0007669"/>
    <property type="project" value="UniProtKB-SubCell"/>
</dbReference>
<comment type="catalytic activity">
    <reaction evidence="18">
        <text>UDP-N-acetyl-alpha-D-muramate + L-alanine + ATP = UDP-N-acetyl-alpha-D-muramoyl-L-alanine + ADP + phosphate + H(+)</text>
        <dbReference type="Rhea" id="RHEA:23372"/>
        <dbReference type="ChEBI" id="CHEBI:15378"/>
        <dbReference type="ChEBI" id="CHEBI:30616"/>
        <dbReference type="ChEBI" id="CHEBI:43474"/>
        <dbReference type="ChEBI" id="CHEBI:57972"/>
        <dbReference type="ChEBI" id="CHEBI:70757"/>
        <dbReference type="ChEBI" id="CHEBI:83898"/>
        <dbReference type="ChEBI" id="CHEBI:456216"/>
        <dbReference type="EC" id="6.3.2.8"/>
    </reaction>
</comment>
<protein>
    <recommendedName>
        <fullName evidence="4">UDP-N-acetylmuramate--L-alanine ligase</fullName>
        <ecNumber evidence="4">6.3.2.8</ecNumber>
    </recommendedName>
</protein>
<dbReference type="NCBIfam" id="TIGR01174">
    <property type="entry name" value="ftsA"/>
    <property type="match status" value="1"/>
</dbReference>
<dbReference type="Pfam" id="PF03799">
    <property type="entry name" value="FtsQ_DivIB_C"/>
    <property type="match status" value="1"/>
</dbReference>
<dbReference type="Proteomes" id="UP001176961">
    <property type="component" value="Unassembled WGS sequence"/>
</dbReference>
<dbReference type="GO" id="GO:0005524">
    <property type="term" value="F:ATP binding"/>
    <property type="evidence" value="ECO:0007669"/>
    <property type="project" value="UniProtKB-UniRule"/>
</dbReference>
<dbReference type="InterPro" id="IPR011761">
    <property type="entry name" value="ATP-grasp"/>
</dbReference>
<dbReference type="Gene3D" id="3.40.50.11690">
    <property type="entry name" value="Cell division protein FtsQ/DivIB"/>
    <property type="match status" value="1"/>
</dbReference>
<dbReference type="InterPro" id="IPR036565">
    <property type="entry name" value="Mur-like_cat_sf"/>
</dbReference>
<dbReference type="Gene3D" id="3.90.190.20">
    <property type="entry name" value="Mur ligase, C-terminal domain"/>
    <property type="match status" value="1"/>
</dbReference>
<evidence type="ECO:0000256" key="3">
    <source>
        <dbReference type="ARBA" id="ARBA00004752"/>
    </source>
</evidence>
<organism evidence="23 24">
    <name type="scientific">Cylicocyclus nassatus</name>
    <name type="common">Nematode worm</name>
    <dbReference type="NCBI Taxonomy" id="53992"/>
    <lineage>
        <taxon>Eukaryota</taxon>
        <taxon>Metazoa</taxon>
        <taxon>Ecdysozoa</taxon>
        <taxon>Nematoda</taxon>
        <taxon>Chromadorea</taxon>
        <taxon>Rhabditida</taxon>
        <taxon>Rhabditina</taxon>
        <taxon>Rhabditomorpha</taxon>
        <taxon>Strongyloidea</taxon>
        <taxon>Strongylidae</taxon>
        <taxon>Cylicocyclus</taxon>
    </lineage>
</organism>
<sequence length="1406" mass="150541">MPPRLPCARPRMIRRLHDTNDLVRAFPRVHFVGIGGTGMSGIAEVMLTLGYEVSGSDNADNGATRRLAGLGARIMRGHSAANVLGTDCVVVSSAIREDNPELMEARSQRIPIMPRAAMLAELMRFRRGIAVAGTHGKTTTTSLTAAVLSEGGLDPTFVIGGQLLAAGANAKLGGGQWLVAEADESDGSFLRLNPLMSIITNIDADHLENYGNDFARVQAAFAEFLQRLPFYGLAVLCIDDPEVAALAAKTPRHVMSYGMSPQADVRAENVVQEGSRMRFTLRLPQGTSQEVVLALPGKHNVLNALAAAAVGWQLGVAPDAIARALEAFAGVGRRFNDLGEVTTASGAKVRIIDDYGHHPSELEAVFAAARGGWADKRLVVAFQPHRYSRTRDQFDKFAAVLSSVDALVLSEVYPAGEEPIAGADSHALARAIRARGRSEPVVVGKAAELASVLPDVLQDGGGRGVSTLTFPPLRVTDPAVFGRVAVLLGGSSSEREVSLDSGRNVLEALQARGIDAFAVDGIPALAKVLAAGGVDRVFNILHGHNGGGEDGIVQGLMDAFGVPYTGSNVLGSALSMDKIRTKQVWLSLGLPTPQYRKVTAEDVHANAAELGLPVVVKPANEGSSVGISRVTDDAGLDEAVALAARYDGQLLMEQMVVGDELTVAILGDVALPSIRIVPKGQWYDYNAKYIAEDTQYLCPGLDGADEDEIRRIALAAFRAAGCRGWGRVDVMRDPRQRPLLPAGSEHRTGHDQPLAGAEGGRTGRHRFRGTGVARAGADPGGPARMNAVLRIFVWLLALSVVALPVVAVVNGWVGAERWPLAKLRVHGEFKRVPAEQLQQVLLPYAHAGFFAVKLQDAQDALEKLPWVESAQVRKQWPDVLEVTLVEHKPFARWGNDRLVSEQGKLFPTPKKLADLALPELDGPDSQTEEVMKLYSDSRALFAPAGVDVRRVTMDARGSWSLVLSNGTEVVVGRDDARSRMQRFVKVLPQLNRQDAPIERADLRYTNGFTLSWGKDMNRKGDKSLIVGLDIGTSKVVALVGEYSPGNPIEVIGIGSHESRGLKRGVVVDIESTVQSIQRAVEEAELMAGCEIRSVYASISGNHVQCKNSPGIVPIRDGEVTWGDLDRVLDAAKAVAIPADQKILHAIPREYVLDDSQEGIRNPVGMTGVRLEVHAHLVVCAQSAAANISKCVQRCGLQVDDLVLSSLASSVAVLTADERELGVVLVDMGAGTTDIAVFVQGAICHTASLPIAGDHVRYACALAQLATAEESIQVPSVGDRPPRRMPRHSLAQAVQGRYEEIFEMVQAELRRSGFEELVRAGMVLTGGASKMEGVVELAEEMLQMPVRVGIPQHVTGLGEVVGNPVHATGVGLLLMGSQIEHPRRPSLPTGRAGSMFKKLKTWFRGEF</sequence>
<evidence type="ECO:0000256" key="10">
    <source>
        <dbReference type="ARBA" id="ARBA00022741"/>
    </source>
</evidence>
<dbReference type="EC" id="6.3.2.8" evidence="4"/>
<reference evidence="23" key="1">
    <citation type="submission" date="2023-07" db="EMBL/GenBank/DDBJ databases">
        <authorList>
            <consortium name="CYATHOMIX"/>
        </authorList>
    </citation>
    <scope>NUCLEOTIDE SEQUENCE</scope>
    <source>
        <strain evidence="23">N/A</strain>
    </source>
</reference>
<gene>
    <name evidence="23" type="ORF">CYNAS_LOCUS4335</name>
</gene>
<dbReference type="HAMAP" id="MF_00046">
    <property type="entry name" value="MurC"/>
    <property type="match status" value="1"/>
</dbReference>
<dbReference type="Pfam" id="PF01225">
    <property type="entry name" value="Mur_ligase"/>
    <property type="match status" value="1"/>
</dbReference>
<keyword evidence="13" id="KW-0573">Peptidoglycan synthesis</keyword>
<accession>A0AA36DST9</accession>
<feature type="domain" description="POTRA" evidence="22">
    <location>
        <begin position="818"/>
        <end position="887"/>
    </location>
</feature>
<dbReference type="CDD" id="cd24048">
    <property type="entry name" value="ASKHA_NBD_FtsA"/>
    <property type="match status" value="1"/>
</dbReference>
<dbReference type="InterPro" id="IPR005548">
    <property type="entry name" value="Cell_div_FtsQ/DivIB_C"/>
</dbReference>
<dbReference type="Gene3D" id="3.30.420.40">
    <property type="match status" value="3"/>
</dbReference>
<dbReference type="Pfam" id="PF07478">
    <property type="entry name" value="Dala_Dala_lig_C"/>
    <property type="match status" value="1"/>
</dbReference>
<dbReference type="GO" id="GO:0071555">
    <property type="term" value="P:cell wall organization"/>
    <property type="evidence" value="ECO:0007669"/>
    <property type="project" value="UniProtKB-KW"/>
</dbReference>
<dbReference type="Gene3D" id="3.30.1490.110">
    <property type="match status" value="1"/>
</dbReference>
<feature type="region of interest" description="Disordered" evidence="20">
    <location>
        <begin position="736"/>
        <end position="767"/>
    </location>
</feature>
<dbReference type="Pfam" id="PF02491">
    <property type="entry name" value="SHS2_FTSA"/>
    <property type="match status" value="1"/>
</dbReference>
<dbReference type="Gene3D" id="3.30.470.20">
    <property type="entry name" value="ATP-grasp fold, B domain"/>
    <property type="match status" value="1"/>
</dbReference>
<dbReference type="InterPro" id="IPR045335">
    <property type="entry name" value="FtsQ_C_sf"/>
</dbReference>
<keyword evidence="14" id="KW-1133">Transmembrane helix</keyword>
<dbReference type="InterPro" id="IPR016185">
    <property type="entry name" value="PreATP-grasp_dom_sf"/>
</dbReference>
<evidence type="ECO:0000259" key="21">
    <source>
        <dbReference type="PROSITE" id="PS50975"/>
    </source>
</evidence>
<dbReference type="SUPFAM" id="SSF56059">
    <property type="entry name" value="Glutathione synthetase ATP-binding domain-like"/>
    <property type="match status" value="1"/>
</dbReference>
<keyword evidence="16" id="KW-0131">Cell cycle</keyword>
<keyword evidence="7" id="KW-0436">Ligase</keyword>
<keyword evidence="17" id="KW-0961">Cell wall biogenesis/degradation</keyword>
<dbReference type="Gene3D" id="3.10.20.310">
    <property type="entry name" value="membrane protein fhac"/>
    <property type="match status" value="1"/>
</dbReference>
<dbReference type="SUPFAM" id="SSF51984">
    <property type="entry name" value="MurCD N-terminal domain"/>
    <property type="match status" value="1"/>
</dbReference>